<dbReference type="Gene3D" id="3.60.10.10">
    <property type="entry name" value="Endonuclease/exonuclease/phosphatase"/>
    <property type="match status" value="1"/>
</dbReference>
<proteinExistence type="predicted"/>
<keyword evidence="3" id="KW-1185">Reference proteome</keyword>
<reference evidence="2 3" key="1">
    <citation type="journal article" date="2024" name="G3 (Bethesda)">
        <title>Genome assembly of Hibiscus sabdariffa L. provides insights into metabolisms of medicinal natural products.</title>
        <authorList>
            <person name="Kim T."/>
        </authorList>
    </citation>
    <scope>NUCLEOTIDE SEQUENCE [LARGE SCALE GENOMIC DNA]</scope>
    <source>
        <strain evidence="2">TK-2024</strain>
        <tissue evidence="2">Old leaves</tissue>
    </source>
</reference>
<evidence type="ECO:0000313" key="2">
    <source>
        <dbReference type="EMBL" id="KAK9006139.1"/>
    </source>
</evidence>
<dbReference type="EMBL" id="JBBPBN010000029">
    <property type="protein sequence ID" value="KAK9006139.1"/>
    <property type="molecule type" value="Genomic_DNA"/>
</dbReference>
<protein>
    <submittedName>
        <fullName evidence="2">Uncharacterized protein</fullName>
    </submittedName>
</protein>
<accession>A0ABR2QZR7</accession>
<dbReference type="Proteomes" id="UP001396334">
    <property type="component" value="Unassembled WGS sequence"/>
</dbReference>
<gene>
    <name evidence="2" type="ORF">V6N11_035184</name>
</gene>
<organism evidence="2 3">
    <name type="scientific">Hibiscus sabdariffa</name>
    <name type="common">roselle</name>
    <dbReference type="NCBI Taxonomy" id="183260"/>
    <lineage>
        <taxon>Eukaryota</taxon>
        <taxon>Viridiplantae</taxon>
        <taxon>Streptophyta</taxon>
        <taxon>Embryophyta</taxon>
        <taxon>Tracheophyta</taxon>
        <taxon>Spermatophyta</taxon>
        <taxon>Magnoliopsida</taxon>
        <taxon>eudicotyledons</taxon>
        <taxon>Gunneridae</taxon>
        <taxon>Pentapetalae</taxon>
        <taxon>rosids</taxon>
        <taxon>malvids</taxon>
        <taxon>Malvales</taxon>
        <taxon>Malvaceae</taxon>
        <taxon>Malvoideae</taxon>
        <taxon>Hibiscus</taxon>
    </lineage>
</organism>
<evidence type="ECO:0000256" key="1">
    <source>
        <dbReference type="SAM" id="MobiDB-lite"/>
    </source>
</evidence>
<comment type="caution">
    <text evidence="2">The sequence shown here is derived from an EMBL/GenBank/DDBJ whole genome shotgun (WGS) entry which is preliminary data.</text>
</comment>
<feature type="region of interest" description="Disordered" evidence="1">
    <location>
        <begin position="176"/>
        <end position="202"/>
    </location>
</feature>
<dbReference type="InterPro" id="IPR036691">
    <property type="entry name" value="Endo/exonu/phosph_ase_sf"/>
</dbReference>
<feature type="compositionally biased region" description="Pro residues" evidence="1">
    <location>
        <begin position="15"/>
        <end position="24"/>
    </location>
</feature>
<name>A0ABR2QZR7_9ROSI</name>
<sequence length="564" mass="60508">MESLAHNPNTRPPENLAPPVDPVVPDPTIAFGEGQKDLNAAKRGRSTVAATDSDVLNSIEVDDQSYSLSEGGNTDGAIAVTVEGDGIPPKSYARAVAGVGVNRLSASVPSLDDIVVEEEDVTVNTSGLFPSVVFSERVHVRIDHSVQIDGSIYRLEYEGLQRICFTCGIYGHSTESSGKGLSKDGSHAGEGIDAAASNNQHRPMPMEDTIYGLWMVVGSRRRPTRRDNHSNRVQPTGSRLGGSRFNILNEFDSADVTPGNITESSEPNGVVISVNNSSSVGNSALGVVRLIVDCSSVNVASDVSRKVSSGVVLNVVIVNENAHIPVVYSGGSQVPQVVTHEVHNVAGTHVVVSILDDANEQRLQRLATMGAKQGDVCDWLPPGFGLGGASSSGTSVDVQPPTADPMRHLRPHLVALMEPRVSGVCTDKVLSRFGFSNSFCMEVSELSGRIWLLWNTGIDVEVLKMANQFVHGRVRFEWSAHWVFFTAVYANPNATIRKGLWSCLSSLSPGSDLAWVLRGDFNSILRVNERDGGSSRGNGVSHLLQGFTFDNGMFDVDFRGDEFT</sequence>
<dbReference type="PANTHER" id="PTHR35218">
    <property type="entry name" value="RNASE H DOMAIN-CONTAINING PROTEIN"/>
    <property type="match status" value="1"/>
</dbReference>
<dbReference type="PANTHER" id="PTHR35218:SF9">
    <property type="entry name" value="ENDONUCLEASE_EXONUCLEASE_PHOSPHATASE DOMAIN-CONTAINING PROTEIN"/>
    <property type="match status" value="1"/>
</dbReference>
<evidence type="ECO:0000313" key="3">
    <source>
        <dbReference type="Proteomes" id="UP001396334"/>
    </source>
</evidence>
<dbReference type="SUPFAM" id="SSF56219">
    <property type="entry name" value="DNase I-like"/>
    <property type="match status" value="1"/>
</dbReference>
<feature type="region of interest" description="Disordered" evidence="1">
    <location>
        <begin position="1"/>
        <end position="24"/>
    </location>
</feature>